<dbReference type="InterPro" id="IPR047575">
    <property type="entry name" value="Sm"/>
</dbReference>
<evidence type="ECO:0000256" key="3">
    <source>
        <dbReference type="ARBA" id="ARBA00022664"/>
    </source>
</evidence>
<dbReference type="Pfam" id="PF01423">
    <property type="entry name" value="LSM"/>
    <property type="match status" value="1"/>
</dbReference>
<dbReference type="GO" id="GO:0006397">
    <property type="term" value="P:mRNA processing"/>
    <property type="evidence" value="ECO:0007669"/>
    <property type="project" value="UniProtKB-UniRule"/>
</dbReference>
<dbReference type="GO" id="GO:0000932">
    <property type="term" value="C:P-body"/>
    <property type="evidence" value="ECO:0000318"/>
    <property type="project" value="GO_Central"/>
</dbReference>
<dbReference type="Proteomes" id="UP000001449">
    <property type="component" value="Chromosome 7"/>
</dbReference>
<organism evidence="8 9">
    <name type="scientific">Thalassiosira pseudonana</name>
    <name type="common">Marine diatom</name>
    <name type="synonym">Cyclotella nana</name>
    <dbReference type="NCBI Taxonomy" id="35128"/>
    <lineage>
        <taxon>Eukaryota</taxon>
        <taxon>Sar</taxon>
        <taxon>Stramenopiles</taxon>
        <taxon>Ochrophyta</taxon>
        <taxon>Bacillariophyta</taxon>
        <taxon>Coscinodiscophyceae</taxon>
        <taxon>Thalassiosirophycidae</taxon>
        <taxon>Thalassiosirales</taxon>
        <taxon>Thalassiosiraceae</taxon>
        <taxon>Thalassiosira</taxon>
    </lineage>
</organism>
<reference evidence="8 9" key="2">
    <citation type="journal article" date="2008" name="Nature">
        <title>The Phaeodactylum genome reveals the evolutionary history of diatom genomes.</title>
        <authorList>
            <person name="Bowler C."/>
            <person name="Allen A.E."/>
            <person name="Badger J.H."/>
            <person name="Grimwood J."/>
            <person name="Jabbari K."/>
            <person name="Kuo A."/>
            <person name="Maheswari U."/>
            <person name="Martens C."/>
            <person name="Maumus F."/>
            <person name="Otillar R.P."/>
            <person name="Rayko E."/>
            <person name="Salamov A."/>
            <person name="Vandepoele K."/>
            <person name="Beszteri B."/>
            <person name="Gruber A."/>
            <person name="Heijde M."/>
            <person name="Katinka M."/>
            <person name="Mock T."/>
            <person name="Valentin K."/>
            <person name="Verret F."/>
            <person name="Berges J.A."/>
            <person name="Brownlee C."/>
            <person name="Cadoret J.P."/>
            <person name="Chiovitti A."/>
            <person name="Choi C.J."/>
            <person name="Coesel S."/>
            <person name="De Martino A."/>
            <person name="Detter J.C."/>
            <person name="Durkin C."/>
            <person name="Falciatore A."/>
            <person name="Fournet J."/>
            <person name="Haruta M."/>
            <person name="Huysman M.J."/>
            <person name="Jenkins B.D."/>
            <person name="Jiroutova K."/>
            <person name="Jorgensen R.E."/>
            <person name="Joubert Y."/>
            <person name="Kaplan A."/>
            <person name="Kroger N."/>
            <person name="Kroth P.G."/>
            <person name="La Roche J."/>
            <person name="Lindquist E."/>
            <person name="Lommer M."/>
            <person name="Martin-Jezequel V."/>
            <person name="Lopez P.J."/>
            <person name="Lucas S."/>
            <person name="Mangogna M."/>
            <person name="McGinnis K."/>
            <person name="Medlin L.K."/>
            <person name="Montsant A."/>
            <person name="Oudot-Le Secq M.P."/>
            <person name="Napoli C."/>
            <person name="Obornik M."/>
            <person name="Parker M.S."/>
            <person name="Petit J.L."/>
            <person name="Porcel B.M."/>
            <person name="Poulsen N."/>
            <person name="Robison M."/>
            <person name="Rychlewski L."/>
            <person name="Rynearson T.A."/>
            <person name="Schmutz J."/>
            <person name="Shapiro H."/>
            <person name="Siaut M."/>
            <person name="Stanley M."/>
            <person name="Sussman M.R."/>
            <person name="Taylor A.R."/>
            <person name="Vardi A."/>
            <person name="von Dassow P."/>
            <person name="Vyverman W."/>
            <person name="Willis A."/>
            <person name="Wyrwicz L.S."/>
            <person name="Rokhsar D.S."/>
            <person name="Weissenbach J."/>
            <person name="Armbrust E.V."/>
            <person name="Green B.R."/>
            <person name="Van de Peer Y."/>
            <person name="Grigoriev I.V."/>
        </authorList>
    </citation>
    <scope>NUCLEOTIDE SEQUENCE [LARGE SCALE GENOMIC DNA]</scope>
    <source>
        <strain evidence="8 9">CCMP1335</strain>
    </source>
</reference>
<keyword evidence="3 6" id="KW-0507">mRNA processing</keyword>
<comment type="function">
    <text evidence="6">Probably involved with other LSm subunits in the general process of degradation of mRNAs.</text>
</comment>
<evidence type="ECO:0000256" key="1">
    <source>
        <dbReference type="ARBA" id="ARBA00006850"/>
    </source>
</evidence>
<feature type="non-terminal residue" evidence="8">
    <location>
        <position position="1"/>
    </location>
</feature>
<dbReference type="SMART" id="SM00651">
    <property type="entry name" value="Sm"/>
    <property type="match status" value="1"/>
</dbReference>
<dbReference type="HOGENOM" id="CLU_076902_0_2_1"/>
<dbReference type="InterPro" id="IPR044642">
    <property type="entry name" value="PTHR15588"/>
</dbReference>
<keyword evidence="4 6" id="KW-0694">RNA-binding</keyword>
<gene>
    <name evidence="6" type="primary">LSM1</name>
    <name evidence="8" type="ORF">THAPS_19826</name>
</gene>
<dbReference type="PANTHER" id="PTHR15588">
    <property type="entry name" value="LSM1"/>
    <property type="match status" value="1"/>
</dbReference>
<dbReference type="SUPFAM" id="SSF50182">
    <property type="entry name" value="Sm-like ribonucleoproteins"/>
    <property type="match status" value="1"/>
</dbReference>
<dbReference type="eggNOG" id="KOG1782">
    <property type="taxonomic scope" value="Eukaryota"/>
</dbReference>
<dbReference type="EMBL" id="CP001160">
    <property type="protein sequence ID" value="ACI64572.1"/>
    <property type="molecule type" value="Genomic_DNA"/>
</dbReference>
<reference evidence="8 9" key="1">
    <citation type="journal article" date="2004" name="Science">
        <title>The genome of the diatom Thalassiosira pseudonana: ecology, evolution, and metabolism.</title>
        <authorList>
            <person name="Armbrust E.V."/>
            <person name="Berges J.A."/>
            <person name="Bowler C."/>
            <person name="Green B.R."/>
            <person name="Martinez D."/>
            <person name="Putnam N.H."/>
            <person name="Zhou S."/>
            <person name="Allen A.E."/>
            <person name="Apt K.E."/>
            <person name="Bechner M."/>
            <person name="Brzezinski M.A."/>
            <person name="Chaal B.K."/>
            <person name="Chiovitti A."/>
            <person name="Davis A.K."/>
            <person name="Demarest M.S."/>
            <person name="Detter J.C."/>
            <person name="Glavina T."/>
            <person name="Goodstein D."/>
            <person name="Hadi M.Z."/>
            <person name="Hellsten U."/>
            <person name="Hildebrand M."/>
            <person name="Jenkins B.D."/>
            <person name="Jurka J."/>
            <person name="Kapitonov V.V."/>
            <person name="Kroger N."/>
            <person name="Lau W.W."/>
            <person name="Lane T.W."/>
            <person name="Larimer F.W."/>
            <person name="Lippmeier J.C."/>
            <person name="Lucas S."/>
            <person name="Medina M."/>
            <person name="Montsant A."/>
            <person name="Obornik M."/>
            <person name="Parker M.S."/>
            <person name="Palenik B."/>
            <person name="Pazour G.J."/>
            <person name="Richardson P.M."/>
            <person name="Rynearson T.A."/>
            <person name="Saito M.A."/>
            <person name="Schwartz D.C."/>
            <person name="Thamatrakoln K."/>
            <person name="Valentin K."/>
            <person name="Vardi A."/>
            <person name="Wilkerson F.P."/>
            <person name="Rokhsar D.S."/>
        </authorList>
    </citation>
    <scope>NUCLEOTIDE SEQUENCE [LARGE SCALE GENOMIC DNA]</scope>
    <source>
        <strain evidence="8 9">CCMP1335</strain>
    </source>
</reference>
<protein>
    <recommendedName>
        <fullName evidence="6">U6 snRNA-associated Sm-like protein LSm1</fullName>
    </recommendedName>
</protein>
<proteinExistence type="inferred from homology"/>
<dbReference type="CDD" id="cd01728">
    <property type="entry name" value="LSm1"/>
    <property type="match status" value="1"/>
</dbReference>
<sequence>PFLPGSASIVEQLDQRMLVVLRDGRHLVGTLRTFDQFANMVLEDTSERRILGETTTCYQADVKLGLYVVRGDVVVLMGEVDDEGSQEVIQYDGKIRMVSLEEFEQLEEE</sequence>
<dbReference type="GO" id="GO:1990726">
    <property type="term" value="C:Lsm1-7-Pat1 complex"/>
    <property type="evidence" value="ECO:0000318"/>
    <property type="project" value="GO_Central"/>
</dbReference>
<feature type="domain" description="Sm" evidence="7">
    <location>
        <begin position="4"/>
        <end position="83"/>
    </location>
</feature>
<dbReference type="OMA" id="ETTTCYQ"/>
<dbReference type="AlphaFoldDB" id="B5YN43"/>
<accession>B5YN43</accession>
<keyword evidence="5 6" id="KW-0687">Ribonucleoprotein</keyword>
<dbReference type="PANTHER" id="PTHR15588:SF8">
    <property type="entry name" value="U6 SNRNA-ASSOCIATED SM-LIKE PROTEIN LSM1"/>
    <property type="match status" value="1"/>
</dbReference>
<dbReference type="InterPro" id="IPR001163">
    <property type="entry name" value="Sm_dom_euk/arc"/>
</dbReference>
<name>B5YN43_THAPS</name>
<evidence type="ECO:0000313" key="9">
    <source>
        <dbReference type="Proteomes" id="UP000001449"/>
    </source>
</evidence>
<dbReference type="STRING" id="35128.B5YN43"/>
<evidence type="ECO:0000313" key="8">
    <source>
        <dbReference type="EMBL" id="ACI64572.1"/>
    </source>
</evidence>
<comment type="similarity">
    <text evidence="1 6">Belongs to the snRNP Sm proteins family.</text>
</comment>
<dbReference type="Gene3D" id="2.30.30.100">
    <property type="match status" value="1"/>
</dbReference>
<evidence type="ECO:0000256" key="6">
    <source>
        <dbReference type="RuleBase" id="RU365047"/>
    </source>
</evidence>
<dbReference type="KEGG" id="tps:THAPS_19826"/>
<dbReference type="InterPro" id="IPR010920">
    <property type="entry name" value="LSM_dom_sf"/>
</dbReference>
<evidence type="ECO:0000259" key="7">
    <source>
        <dbReference type="PROSITE" id="PS52002"/>
    </source>
</evidence>
<dbReference type="PaxDb" id="35128-Thaps19826"/>
<dbReference type="RefSeq" id="XP_002295855.1">
    <property type="nucleotide sequence ID" value="XM_002295819.1"/>
</dbReference>
<dbReference type="InterPro" id="IPR034104">
    <property type="entry name" value="Lsm1"/>
</dbReference>
<evidence type="ECO:0000256" key="2">
    <source>
        <dbReference type="ARBA" id="ARBA00022490"/>
    </source>
</evidence>
<comment type="subunit">
    <text evidence="6">LSm subunits form a heteromer with a donut shape.</text>
</comment>
<evidence type="ECO:0000256" key="5">
    <source>
        <dbReference type="ARBA" id="ARBA00023274"/>
    </source>
</evidence>
<comment type="subcellular location">
    <subcellularLocation>
        <location evidence="6">Cytoplasm</location>
    </subcellularLocation>
    <subcellularLocation>
        <location evidence="6">Cytoplasm</location>
        <location evidence="6">P-body</location>
    </subcellularLocation>
</comment>
<dbReference type="InParanoid" id="B5YN43"/>
<dbReference type="GO" id="GO:0000290">
    <property type="term" value="P:deadenylation-dependent decapping of nuclear-transcribed mRNA"/>
    <property type="evidence" value="ECO:0000318"/>
    <property type="project" value="GO_Central"/>
</dbReference>
<keyword evidence="9" id="KW-1185">Reference proteome</keyword>
<dbReference type="GO" id="GO:1990904">
    <property type="term" value="C:ribonucleoprotein complex"/>
    <property type="evidence" value="ECO:0007669"/>
    <property type="project" value="UniProtKB-KW"/>
</dbReference>
<dbReference type="GeneID" id="7444143"/>
<feature type="non-terminal residue" evidence="8">
    <location>
        <position position="109"/>
    </location>
</feature>
<evidence type="ECO:0000256" key="4">
    <source>
        <dbReference type="ARBA" id="ARBA00022884"/>
    </source>
</evidence>
<dbReference type="GO" id="GO:0003729">
    <property type="term" value="F:mRNA binding"/>
    <property type="evidence" value="ECO:0000318"/>
    <property type="project" value="GO_Central"/>
</dbReference>
<keyword evidence="2 6" id="KW-0963">Cytoplasm</keyword>
<dbReference type="PROSITE" id="PS52002">
    <property type="entry name" value="SM"/>
    <property type="match status" value="1"/>
</dbReference>